<dbReference type="AlphaFoldDB" id="A0AAE3JNI5"/>
<feature type="compositionally biased region" description="Basic and acidic residues" evidence="1">
    <location>
        <begin position="867"/>
        <end position="880"/>
    </location>
</feature>
<feature type="region of interest" description="Disordered" evidence="1">
    <location>
        <begin position="840"/>
        <end position="908"/>
    </location>
</feature>
<dbReference type="InterPro" id="IPR052894">
    <property type="entry name" value="AsmA-related"/>
</dbReference>
<proteinExistence type="predicted"/>
<gene>
    <name evidence="2" type="ORF">K8352_04080</name>
</gene>
<name>A0AAE3JNI5_9FLAO</name>
<dbReference type="EMBL" id="JAIRBC010000004">
    <property type="protein sequence ID" value="MCG2459914.1"/>
    <property type="molecule type" value="Genomic_DNA"/>
</dbReference>
<comment type="caution">
    <text evidence="2">The sequence shown here is derived from an EMBL/GenBank/DDBJ whole genome shotgun (WGS) entry which is preliminary data.</text>
</comment>
<evidence type="ECO:0000256" key="1">
    <source>
        <dbReference type="SAM" id="MobiDB-lite"/>
    </source>
</evidence>
<dbReference type="Proteomes" id="UP001200642">
    <property type="component" value="Unassembled WGS sequence"/>
</dbReference>
<protein>
    <submittedName>
        <fullName evidence="2">AsmA family protein</fullName>
    </submittedName>
</protein>
<sequence length="908" mass="99365">MKKKILKIIGITLLLFIGLLIAAPFFLKGKIADIIKSKVDHSINATFDFADADLTLFSSFPQATLTLNEISLINKAPFEGDTLFASKEVSLNMSIKELFKDANEPININRLSVDKPRLFIKVDKDGKTNYDVAKESQSTNNSGQKPNDNFVFSLQSYEINGGTIKYDDLASGIHLEVLDMDHSGKGDLSAETSELDTHTSALVSFEMDSTNYLNKNQIQWDALIGVDLNQNKYTFLKNELLVNQLPLVFDGFIKLNEDNQEVDINFKTPSSDFKNFLAVIPEVYTKDIKQVKTSGNFTVEGKLNGIVDEEHIPLFNIAINSNDASFQYPDLPKSVRDIYIDTQISNTTGIVEDTEVDIRKLSFMIDQDKFNMSSKITELMGNPKVSAQVDGRINLENISKAYPIDSDLNLKGILNADIATAFDMASVEKKQYKNTKTSGTLDLQGFEYKSDEIPNVVKLNQTKVLFTPKTVDLKELKGKTGKTDFDITGTLNNLLGFMFNDEKVEGRFILKSDTFSLNDFMVPETAETNKKAPASTPSAENTDKIKIPSFLDCSIAASAKTVIYDNLILKNVSGNLQIIDEKAVLSNMTSSIFDGKLGFSGEVSTKGATPEFAMTLGMDKLNIAETFTSLDLLKALAPIAGYLQGRLNSDIEISGNLNDDFTPNLNTLSGDVLAAITTTNIDAGDSPLLSALNNKLNFIDMGKLQLNDLKTKLAFKDGIVQVKPFTVNYQDIAINVSGSHTFDKKLNYQAQVNVPVKYLGKEVNNLIAKIDEKSLKTMTIPVTASIGGQYSSPTVTTDLTSGVKKLTAELIEVEKQKLLAKGTDKAKELIGGILGSNTAKKDSLKEENSTSDDVENVIGGLLGGNTEKQDTSATKKDSVKPKANQAENAAKEILGGLLGGKKKKDTVN</sequence>
<evidence type="ECO:0000313" key="3">
    <source>
        <dbReference type="Proteomes" id="UP001200642"/>
    </source>
</evidence>
<dbReference type="RefSeq" id="WP_317901055.1">
    <property type="nucleotide sequence ID" value="NZ_JAIRBC010000004.1"/>
</dbReference>
<keyword evidence="3" id="KW-1185">Reference proteome</keyword>
<organism evidence="2 3">
    <name type="scientific">Cerina litoralis</name>
    <dbReference type="NCBI Taxonomy" id="2874477"/>
    <lineage>
        <taxon>Bacteria</taxon>
        <taxon>Pseudomonadati</taxon>
        <taxon>Bacteroidota</taxon>
        <taxon>Flavobacteriia</taxon>
        <taxon>Flavobacteriales</taxon>
        <taxon>Flavobacteriaceae</taxon>
        <taxon>Cerina</taxon>
    </lineage>
</organism>
<reference evidence="2" key="1">
    <citation type="submission" date="2023-02" db="EMBL/GenBank/DDBJ databases">
        <title>Genome of Flavobacteriaceae gen. nov. sp. strain F89.</title>
        <authorList>
            <person name="Wang Y."/>
        </authorList>
    </citation>
    <scope>NUCLEOTIDE SEQUENCE</scope>
    <source>
        <strain evidence="2">F89</strain>
    </source>
</reference>
<dbReference type="PANTHER" id="PTHR30441:SF8">
    <property type="entry name" value="DUF748 DOMAIN-CONTAINING PROTEIN"/>
    <property type="match status" value="1"/>
</dbReference>
<accession>A0AAE3JNI5</accession>
<dbReference type="GO" id="GO:0090313">
    <property type="term" value="P:regulation of protein targeting to membrane"/>
    <property type="evidence" value="ECO:0007669"/>
    <property type="project" value="TreeGrafter"/>
</dbReference>
<evidence type="ECO:0000313" key="2">
    <source>
        <dbReference type="EMBL" id="MCG2459914.1"/>
    </source>
</evidence>
<dbReference type="PANTHER" id="PTHR30441">
    <property type="entry name" value="DUF748 DOMAIN-CONTAINING PROTEIN"/>
    <property type="match status" value="1"/>
</dbReference>
<dbReference type="GO" id="GO:0005886">
    <property type="term" value="C:plasma membrane"/>
    <property type="evidence" value="ECO:0007669"/>
    <property type="project" value="TreeGrafter"/>
</dbReference>